<keyword evidence="6" id="KW-0472">Membrane</keyword>
<name>A0ABT3HID0_9HYPH</name>
<protein>
    <recommendedName>
        <fullName evidence="10">Sulfotransferase family protein</fullName>
    </recommendedName>
</protein>
<keyword evidence="4" id="KW-1133">Transmembrane helix</keyword>
<dbReference type="SUPFAM" id="SSF52540">
    <property type="entry name" value="P-loop containing nucleoside triphosphate hydrolases"/>
    <property type="match status" value="1"/>
</dbReference>
<keyword evidence="3" id="KW-0812">Transmembrane</keyword>
<evidence type="ECO:0000256" key="7">
    <source>
        <dbReference type="ARBA" id="ARBA00023180"/>
    </source>
</evidence>
<evidence type="ECO:0000256" key="4">
    <source>
        <dbReference type="ARBA" id="ARBA00022989"/>
    </source>
</evidence>
<dbReference type="InterPro" id="IPR027417">
    <property type="entry name" value="P-loop_NTPase"/>
</dbReference>
<dbReference type="InterPro" id="IPR005331">
    <property type="entry name" value="Sulfotransferase"/>
</dbReference>
<accession>A0ABT3HID0</accession>
<evidence type="ECO:0000256" key="6">
    <source>
        <dbReference type="ARBA" id="ARBA00023136"/>
    </source>
</evidence>
<evidence type="ECO:0000313" key="9">
    <source>
        <dbReference type="Proteomes" id="UP001209755"/>
    </source>
</evidence>
<dbReference type="PANTHER" id="PTHR12137:SF54">
    <property type="entry name" value="CARBOHYDRATE SULFOTRANSFERASE"/>
    <property type="match status" value="1"/>
</dbReference>
<comment type="subcellular location">
    <subcellularLocation>
        <location evidence="1">Golgi apparatus membrane</location>
        <topology evidence="1">Single-pass type II membrane protein</topology>
    </subcellularLocation>
</comment>
<evidence type="ECO:0000256" key="1">
    <source>
        <dbReference type="ARBA" id="ARBA00004323"/>
    </source>
</evidence>
<reference evidence="9" key="1">
    <citation type="submission" date="2023-07" db="EMBL/GenBank/DDBJ databases">
        <title>Genome sequencing of Purple Non-Sulfur Bacteria from various extreme environments.</title>
        <authorList>
            <person name="Mayer M."/>
        </authorList>
    </citation>
    <scope>NUCLEOTIDE SEQUENCE [LARGE SCALE GENOMIC DNA]</scope>
    <source>
        <strain evidence="9">DSM 17935</strain>
    </source>
</reference>
<evidence type="ECO:0000256" key="2">
    <source>
        <dbReference type="ARBA" id="ARBA00022679"/>
    </source>
</evidence>
<organism evidence="8 9">
    <name type="scientific">Rhodobium gokarnense</name>
    <dbReference type="NCBI Taxonomy" id="364296"/>
    <lineage>
        <taxon>Bacteria</taxon>
        <taxon>Pseudomonadati</taxon>
        <taxon>Pseudomonadota</taxon>
        <taxon>Alphaproteobacteria</taxon>
        <taxon>Hyphomicrobiales</taxon>
        <taxon>Rhodobiaceae</taxon>
        <taxon>Rhodobium</taxon>
    </lineage>
</organism>
<proteinExistence type="predicted"/>
<dbReference type="RefSeq" id="WP_264603733.1">
    <property type="nucleotide sequence ID" value="NZ_JAOQNS010000020.1"/>
</dbReference>
<sequence length="230" mass="26997">MILSHEHRFIYIKTYKTASTSIEAALSEVCGPDDVITPASKALMKVRKDERAQNWRLDHPMVPKRPLVKRLLGRPERAYHPSVGFYEHMPAWRVRAYVGEDIWNSYYKFSFERNPWDRQVSWYYYKTKSKEPRPSFDDFLRNPKRAYVENFDLYAIDDAIALDFVGRYELLSEDFAAVLDAVGLSGRVSLPVSNVSGGREGDYRSYYTEHTRTMVGGWYRREIEAFGYLF</sequence>
<keyword evidence="9" id="KW-1185">Reference proteome</keyword>
<evidence type="ECO:0000256" key="3">
    <source>
        <dbReference type="ARBA" id="ARBA00022692"/>
    </source>
</evidence>
<dbReference type="InterPro" id="IPR018011">
    <property type="entry name" value="Carb_sulfotrans_8-10"/>
</dbReference>
<keyword evidence="7" id="KW-0325">Glycoprotein</keyword>
<evidence type="ECO:0000256" key="5">
    <source>
        <dbReference type="ARBA" id="ARBA00023034"/>
    </source>
</evidence>
<dbReference type="PANTHER" id="PTHR12137">
    <property type="entry name" value="CARBOHYDRATE SULFOTRANSFERASE"/>
    <property type="match status" value="1"/>
</dbReference>
<evidence type="ECO:0008006" key="10">
    <source>
        <dbReference type="Google" id="ProtNLM"/>
    </source>
</evidence>
<gene>
    <name evidence="8" type="ORF">M2319_004524</name>
</gene>
<dbReference type="Pfam" id="PF03567">
    <property type="entry name" value="Sulfotransfer_2"/>
    <property type="match status" value="1"/>
</dbReference>
<dbReference type="EMBL" id="JAOQNS010000020">
    <property type="protein sequence ID" value="MCW2310158.1"/>
    <property type="molecule type" value="Genomic_DNA"/>
</dbReference>
<evidence type="ECO:0000313" key="8">
    <source>
        <dbReference type="EMBL" id="MCW2310158.1"/>
    </source>
</evidence>
<dbReference type="Gene3D" id="3.40.50.300">
    <property type="entry name" value="P-loop containing nucleotide triphosphate hydrolases"/>
    <property type="match status" value="1"/>
</dbReference>
<keyword evidence="2" id="KW-0808">Transferase</keyword>
<keyword evidence="5" id="KW-0333">Golgi apparatus</keyword>
<comment type="caution">
    <text evidence="8">The sequence shown here is derived from an EMBL/GenBank/DDBJ whole genome shotgun (WGS) entry which is preliminary data.</text>
</comment>
<dbReference type="Proteomes" id="UP001209755">
    <property type="component" value="Unassembled WGS sequence"/>
</dbReference>